<evidence type="ECO:0000313" key="2">
    <source>
        <dbReference type="Proteomes" id="UP000323994"/>
    </source>
</evidence>
<name>A0A5M8Q8H3_9BACT</name>
<evidence type="ECO:0008006" key="3">
    <source>
        <dbReference type="Google" id="ProtNLM"/>
    </source>
</evidence>
<dbReference type="EMBL" id="VBSN01000073">
    <property type="protein sequence ID" value="KAA6431438.1"/>
    <property type="molecule type" value="Genomic_DNA"/>
</dbReference>
<keyword evidence="2" id="KW-1185">Reference proteome</keyword>
<gene>
    <name evidence="1" type="ORF">FEM33_24295</name>
</gene>
<dbReference type="RefSeq" id="WP_139014570.1">
    <property type="nucleotide sequence ID" value="NZ_VBSN01000073.1"/>
</dbReference>
<protein>
    <recommendedName>
        <fullName evidence="3">Universal stress protein</fullName>
    </recommendedName>
</protein>
<proteinExistence type="predicted"/>
<evidence type="ECO:0000313" key="1">
    <source>
        <dbReference type="EMBL" id="KAA6431438.1"/>
    </source>
</evidence>
<dbReference type="Proteomes" id="UP000323994">
    <property type="component" value="Unassembled WGS sequence"/>
</dbReference>
<sequence length="156" mass="17883">MKTILLPSDFSMESIQVAETVVRESNEDLRLVFTHLFHVVDDIQDLLFSSYREKEYELVSDEFYHECRILKDLYSKKLLSIKVAFYYGNKLASFKNFLDYHQADCIAYSESYGIPKLKKSSIEALPVLKKCGLPLLNTDLIADSAFFTASQISGSK</sequence>
<dbReference type="OrthoDB" id="893860at2"/>
<reference evidence="1 2" key="1">
    <citation type="submission" date="2019-05" db="EMBL/GenBank/DDBJ databases">
        <authorList>
            <person name="Qu J.-H."/>
        </authorList>
    </citation>
    <scope>NUCLEOTIDE SEQUENCE [LARGE SCALE GENOMIC DNA]</scope>
    <source>
        <strain evidence="1 2">NS28</strain>
    </source>
</reference>
<organism evidence="1 2">
    <name type="scientific">Dyadobacter flavalbus</name>
    <dbReference type="NCBI Taxonomy" id="2579942"/>
    <lineage>
        <taxon>Bacteria</taxon>
        <taxon>Pseudomonadati</taxon>
        <taxon>Bacteroidota</taxon>
        <taxon>Cytophagia</taxon>
        <taxon>Cytophagales</taxon>
        <taxon>Spirosomataceae</taxon>
        <taxon>Dyadobacter</taxon>
    </lineage>
</organism>
<dbReference type="AlphaFoldDB" id="A0A5M8Q8H3"/>
<comment type="caution">
    <text evidence="1">The sequence shown here is derived from an EMBL/GenBank/DDBJ whole genome shotgun (WGS) entry which is preliminary data.</text>
</comment>
<accession>A0A5M8Q8H3</accession>